<accession>F4X143</accession>
<proteinExistence type="predicted"/>
<protein>
    <submittedName>
        <fullName evidence="1">Uncharacterized protein</fullName>
    </submittedName>
</protein>
<dbReference type="EMBL" id="GL888525">
    <property type="protein sequence ID" value="EGI59854.1"/>
    <property type="molecule type" value="Genomic_DNA"/>
</dbReference>
<sequence length="203" mass="23562">GVMNIWPHSSRAACAVIYLPLELRDFLCHETDPLDHLPALYNIRACRYESWVSLKRKVITKCHIMEGCVEQHTEPHEKYDYMATVAWPRQEQPCPIAGDFCMNGGTCLFFETVGEPACKEKRKEYKRRENVLLTLMSLLESTREIELTFLVTPLCAATDELAVSGVERSFTKCLLSIARVVELEWKLEWKQLQAFMRRKLCKM</sequence>
<dbReference type="OrthoDB" id="6133584at2759"/>
<evidence type="ECO:0000313" key="1">
    <source>
        <dbReference type="EMBL" id="EGI59854.1"/>
    </source>
</evidence>
<dbReference type="InParanoid" id="F4X143"/>
<dbReference type="AlphaFoldDB" id="F4X143"/>
<gene>
    <name evidence="1" type="ORF">G5I_12001</name>
</gene>
<dbReference type="Proteomes" id="UP000007755">
    <property type="component" value="Unassembled WGS sequence"/>
</dbReference>
<feature type="non-terminal residue" evidence="1">
    <location>
        <position position="1"/>
    </location>
</feature>
<dbReference type="Gene3D" id="2.10.25.10">
    <property type="entry name" value="Laminin"/>
    <property type="match status" value="1"/>
</dbReference>
<keyword evidence="2" id="KW-1185">Reference proteome</keyword>
<organism evidence="2">
    <name type="scientific">Acromyrmex echinatior</name>
    <name type="common">Panamanian leafcutter ant</name>
    <name type="synonym">Acromyrmex octospinosus echinatior</name>
    <dbReference type="NCBI Taxonomy" id="103372"/>
    <lineage>
        <taxon>Eukaryota</taxon>
        <taxon>Metazoa</taxon>
        <taxon>Ecdysozoa</taxon>
        <taxon>Arthropoda</taxon>
        <taxon>Hexapoda</taxon>
        <taxon>Insecta</taxon>
        <taxon>Pterygota</taxon>
        <taxon>Neoptera</taxon>
        <taxon>Endopterygota</taxon>
        <taxon>Hymenoptera</taxon>
        <taxon>Apocrita</taxon>
        <taxon>Aculeata</taxon>
        <taxon>Formicoidea</taxon>
        <taxon>Formicidae</taxon>
        <taxon>Myrmicinae</taxon>
        <taxon>Acromyrmex</taxon>
    </lineage>
</organism>
<reference evidence="1" key="1">
    <citation type="submission" date="2011-02" db="EMBL/GenBank/DDBJ databases">
        <title>The genome of the leaf-cutting ant Acromyrmex echinatior suggests key adaptations to social evolution and fungus farming.</title>
        <authorList>
            <person name="Nygaard S."/>
            <person name="Zhang G."/>
        </authorList>
    </citation>
    <scope>NUCLEOTIDE SEQUENCE</scope>
</reference>
<name>F4X143_ACREC</name>
<evidence type="ECO:0000313" key="2">
    <source>
        <dbReference type="Proteomes" id="UP000007755"/>
    </source>
</evidence>